<organism evidence="3 4">
    <name type="scientific">Breznakiella homolactica</name>
    <dbReference type="NCBI Taxonomy" id="2798577"/>
    <lineage>
        <taxon>Bacteria</taxon>
        <taxon>Pseudomonadati</taxon>
        <taxon>Spirochaetota</taxon>
        <taxon>Spirochaetia</taxon>
        <taxon>Spirochaetales</taxon>
        <taxon>Breznakiellaceae</taxon>
        <taxon>Breznakiella</taxon>
    </lineage>
</organism>
<gene>
    <name evidence="3" type="ORF">JFL75_13150</name>
</gene>
<evidence type="ECO:0000259" key="1">
    <source>
        <dbReference type="Pfam" id="PF11443"/>
    </source>
</evidence>
<dbReference type="InterPro" id="IPR056690">
    <property type="entry name" value="DUF7788"/>
</dbReference>
<dbReference type="Pfam" id="PF11443">
    <property type="entry name" value="DUF2828"/>
    <property type="match status" value="1"/>
</dbReference>
<dbReference type="Proteomes" id="UP000595917">
    <property type="component" value="Chromosome"/>
</dbReference>
<reference evidence="3" key="1">
    <citation type="submission" date="2021-01" db="EMBL/GenBank/DDBJ databases">
        <title>Description of Breznakiella homolactica.</title>
        <authorList>
            <person name="Song Y."/>
            <person name="Brune A."/>
        </authorList>
    </citation>
    <scope>NUCLEOTIDE SEQUENCE</scope>
    <source>
        <strain evidence="3">RmG30</strain>
    </source>
</reference>
<name>A0A7T7XK47_9SPIR</name>
<dbReference type="Gene3D" id="3.40.50.410">
    <property type="entry name" value="von Willebrand factor, type A domain"/>
    <property type="match status" value="1"/>
</dbReference>
<evidence type="ECO:0000259" key="2">
    <source>
        <dbReference type="Pfam" id="PF25043"/>
    </source>
</evidence>
<dbReference type="KEGG" id="bhc:JFL75_13150"/>
<feature type="domain" description="DUF7788" evidence="2">
    <location>
        <begin position="296"/>
        <end position="477"/>
    </location>
</feature>
<dbReference type="Pfam" id="PF25043">
    <property type="entry name" value="DUF7788"/>
    <property type="match status" value="1"/>
</dbReference>
<dbReference type="InterPro" id="IPR058580">
    <property type="entry name" value="DUF2828"/>
</dbReference>
<dbReference type="RefSeq" id="WP_215625190.1">
    <property type="nucleotide sequence ID" value="NZ_CP067089.2"/>
</dbReference>
<dbReference type="InterPro" id="IPR036465">
    <property type="entry name" value="vWFA_dom_sf"/>
</dbReference>
<dbReference type="PANTHER" id="PTHR31373">
    <property type="entry name" value="OS06G0652100 PROTEIN"/>
    <property type="match status" value="1"/>
</dbReference>
<dbReference type="SUPFAM" id="SSF53300">
    <property type="entry name" value="vWA-like"/>
    <property type="match status" value="1"/>
</dbReference>
<feature type="domain" description="DUF2828" evidence="1">
    <location>
        <begin position="131"/>
        <end position="271"/>
    </location>
</feature>
<accession>A0A7T7XK47</accession>
<evidence type="ECO:0000313" key="3">
    <source>
        <dbReference type="EMBL" id="QQO07884.1"/>
    </source>
</evidence>
<evidence type="ECO:0000313" key="4">
    <source>
        <dbReference type="Proteomes" id="UP000595917"/>
    </source>
</evidence>
<proteinExistence type="predicted"/>
<dbReference type="InterPro" id="IPR011205">
    <property type="entry name" value="UCP015417_vWA"/>
</dbReference>
<dbReference type="PANTHER" id="PTHR31373:SF27">
    <property type="entry name" value="TROVE DOMAIN-CONTAINING PROTEIN"/>
    <property type="match status" value="1"/>
</dbReference>
<protein>
    <submittedName>
        <fullName evidence="3">DUF2828 family protein</fullName>
    </submittedName>
</protein>
<keyword evidence="4" id="KW-1185">Reference proteome</keyword>
<dbReference type="AlphaFoldDB" id="A0A7T7XK47"/>
<sequence>MDFFEKLRNTLNNEMNVSRTENNALGSRTSGKNLVDLNFAVPSLRAASENDLAGRYMKAYFDDRRAALLWLFYARDIRGGLGERRLFRMILSYLAIHHGELPFKKLIPLVPEYGRFDDLLCLMGTKQQNLVLDFFKEQLARDRAAMETGSSVSLLAKWLPSVNASSAAAKLEARIIAKHLGMTEKQYRTTLSALRKYLDVVEQKMSRKAFGEIHYGTVPSRANVIYRKAFLRHDEERRKAFLESLKNGEEKINAGAVFPHEIVHAYMNSRFSPAAYDESLEQLWKALPSPAQDMGNTIVVADGSGSMSVKAGTGSCSALSVANGLAIYFAERCGGPFANRYITFSSRPQLVDLGKVKNLKEKLEIARTHNEVSNTNIEAVFELILTTALKDRMPQGTLPKNIVIISDMEFDACAENADAHLFKQIQKKYETNGYRLPRLVFWNVNSRTNTIPVQENRQGVALVSGFSIYILNMVLSAKLDPYECLLDILEDERYAPAAEVIAALE</sequence>
<dbReference type="EMBL" id="CP067089">
    <property type="protein sequence ID" value="QQO07884.1"/>
    <property type="molecule type" value="Genomic_DNA"/>
</dbReference>